<dbReference type="Pfam" id="PF04545">
    <property type="entry name" value="Sigma70_r4"/>
    <property type="match status" value="1"/>
</dbReference>
<name>A0A6M0SGR7_9CYAN</name>
<keyword evidence="2" id="KW-0731">Sigma factor</keyword>
<keyword evidence="4" id="KW-0804">Transcription</keyword>
<evidence type="ECO:0000313" key="7">
    <source>
        <dbReference type="Proteomes" id="UP000473574"/>
    </source>
</evidence>
<gene>
    <name evidence="6" type="ORF">D0962_34340</name>
</gene>
<dbReference type="NCBIfam" id="TIGR02937">
    <property type="entry name" value="sigma70-ECF"/>
    <property type="match status" value="1"/>
</dbReference>
<dbReference type="RefSeq" id="WP_163671067.1">
    <property type="nucleotide sequence ID" value="NZ_QZCE01000002.1"/>
</dbReference>
<dbReference type="GO" id="GO:0003677">
    <property type="term" value="F:DNA binding"/>
    <property type="evidence" value="ECO:0007669"/>
    <property type="project" value="UniProtKB-KW"/>
</dbReference>
<evidence type="ECO:0000256" key="2">
    <source>
        <dbReference type="ARBA" id="ARBA00023082"/>
    </source>
</evidence>
<evidence type="ECO:0000256" key="4">
    <source>
        <dbReference type="ARBA" id="ARBA00023163"/>
    </source>
</evidence>
<dbReference type="GO" id="GO:0006352">
    <property type="term" value="P:DNA-templated transcription initiation"/>
    <property type="evidence" value="ECO:0007669"/>
    <property type="project" value="InterPro"/>
</dbReference>
<dbReference type="InterPro" id="IPR013325">
    <property type="entry name" value="RNA_pol_sigma_r2"/>
</dbReference>
<dbReference type="EMBL" id="QZCE01000002">
    <property type="protein sequence ID" value="NEZ67780.1"/>
    <property type="molecule type" value="Genomic_DNA"/>
</dbReference>
<sequence length="395" mass="45901">MHSRQSLIEIFSTFIEFRSDRFNRWVVDPRLRRNFEQHQDQLANTEPSEDFWSLYWHSRWKKQPDDIALGHLAAYLQEAWYWSAQRSMRMLSRTSYRLSDCFQLANIDLAKVLAGYDPRRGASLKGYARIVYASLIRDTLRQRQEADICTVWTLLRRVSKQRMVEAWRNAGLSPTAIAQYRLAWVCYKTLYGAAKAHNRKLRAPDREQWIAIANLYNAERLMQLSEPGAVLTPADLEQRLAQCAAWVREYMYPTVQSLNVPSPNREVGELQDELSDSLQSSLINAIIELEDGQQRQMQQAHINTVLIAAIGKLTPDNQAMLHLYYGDGLTQVQIAQQLDIKQYTVSRRLTRTRENLLRALIAWAKTMHISPSPDLITNMSVALEEWLTVHHRNQS</sequence>
<organism evidence="6 7">
    <name type="scientific">Adonisia turfae CCMR0082</name>
    <dbReference type="NCBI Taxonomy" id="2304604"/>
    <lineage>
        <taxon>Bacteria</taxon>
        <taxon>Bacillati</taxon>
        <taxon>Cyanobacteriota</taxon>
        <taxon>Adonisia</taxon>
        <taxon>Adonisia turfae</taxon>
    </lineage>
</organism>
<dbReference type="AlphaFoldDB" id="A0A6M0SGR7"/>
<dbReference type="PANTHER" id="PTHR30385:SF7">
    <property type="entry name" value="RNA POLYMERASE SIGMA FACTOR FLIA"/>
    <property type="match status" value="1"/>
</dbReference>
<dbReference type="InterPro" id="IPR013324">
    <property type="entry name" value="RNA_pol_sigma_r3/r4-like"/>
</dbReference>
<dbReference type="CDD" id="cd06171">
    <property type="entry name" value="Sigma70_r4"/>
    <property type="match status" value="1"/>
</dbReference>
<accession>A0A6M0SGR7</accession>
<dbReference type="GO" id="GO:0016987">
    <property type="term" value="F:sigma factor activity"/>
    <property type="evidence" value="ECO:0007669"/>
    <property type="project" value="UniProtKB-KW"/>
</dbReference>
<evidence type="ECO:0000256" key="3">
    <source>
        <dbReference type="ARBA" id="ARBA00023125"/>
    </source>
</evidence>
<dbReference type="Gene3D" id="1.10.10.10">
    <property type="entry name" value="Winged helix-like DNA-binding domain superfamily/Winged helix DNA-binding domain"/>
    <property type="match status" value="1"/>
</dbReference>
<dbReference type="InterPro" id="IPR014284">
    <property type="entry name" value="RNA_pol_sigma-70_dom"/>
</dbReference>
<protein>
    <submittedName>
        <fullName evidence="6">Sigma-70 family RNA polymerase sigma factor</fullName>
    </submittedName>
</protein>
<evidence type="ECO:0000313" key="6">
    <source>
        <dbReference type="EMBL" id="NEZ67780.1"/>
    </source>
</evidence>
<keyword evidence="1" id="KW-0805">Transcription regulation</keyword>
<dbReference type="InterPro" id="IPR007630">
    <property type="entry name" value="RNA_pol_sigma70_r4"/>
</dbReference>
<dbReference type="SUPFAM" id="SSF88659">
    <property type="entry name" value="Sigma3 and sigma4 domains of RNA polymerase sigma factors"/>
    <property type="match status" value="1"/>
</dbReference>
<dbReference type="PANTHER" id="PTHR30385">
    <property type="entry name" value="SIGMA FACTOR F FLAGELLAR"/>
    <property type="match status" value="1"/>
</dbReference>
<reference evidence="6 7" key="1">
    <citation type="journal article" date="2020" name="Microb. Ecol.">
        <title>Ecogenomics of the Marine Benthic Filamentous Cyanobacterium Adonisia.</title>
        <authorList>
            <person name="Walter J.M."/>
            <person name="Coutinho F.H."/>
            <person name="Leomil L."/>
            <person name="Hargreaves P.I."/>
            <person name="Campeao M.E."/>
            <person name="Vieira V.V."/>
            <person name="Silva B.S."/>
            <person name="Fistarol G.O."/>
            <person name="Salomon P.S."/>
            <person name="Sawabe T."/>
            <person name="Mino S."/>
            <person name="Hosokawa M."/>
            <person name="Miyashita H."/>
            <person name="Maruyama F."/>
            <person name="van Verk M.C."/>
            <person name="Dutilh B.E."/>
            <person name="Thompson C.C."/>
            <person name="Thompson F.L."/>
        </authorList>
    </citation>
    <scope>NUCLEOTIDE SEQUENCE [LARGE SCALE GENOMIC DNA]</scope>
    <source>
        <strain evidence="6 7">CCMR0082</strain>
    </source>
</reference>
<evidence type="ECO:0000256" key="1">
    <source>
        <dbReference type="ARBA" id="ARBA00023015"/>
    </source>
</evidence>
<dbReference type="Proteomes" id="UP000473574">
    <property type="component" value="Unassembled WGS sequence"/>
</dbReference>
<keyword evidence="3" id="KW-0238">DNA-binding</keyword>
<dbReference type="InterPro" id="IPR036388">
    <property type="entry name" value="WH-like_DNA-bd_sf"/>
</dbReference>
<evidence type="ECO:0000259" key="5">
    <source>
        <dbReference type="Pfam" id="PF04545"/>
    </source>
</evidence>
<feature type="domain" description="RNA polymerase sigma-70 region 4" evidence="5">
    <location>
        <begin position="309"/>
        <end position="356"/>
    </location>
</feature>
<comment type="caution">
    <text evidence="6">The sequence shown here is derived from an EMBL/GenBank/DDBJ whole genome shotgun (WGS) entry which is preliminary data.</text>
</comment>
<proteinExistence type="predicted"/>
<dbReference type="SUPFAM" id="SSF88946">
    <property type="entry name" value="Sigma2 domain of RNA polymerase sigma factors"/>
    <property type="match status" value="1"/>
</dbReference>